<protein>
    <recommendedName>
        <fullName evidence="3">BREX-3 system P-loop-containing protein BrxF</fullName>
    </recommendedName>
</protein>
<evidence type="ECO:0000313" key="1">
    <source>
        <dbReference type="EMBL" id="PSW89083.1"/>
    </source>
</evidence>
<name>A0ABX5GLS7_9GAMM</name>
<dbReference type="EMBL" id="PYOP01000070">
    <property type="protein sequence ID" value="PSW89083.1"/>
    <property type="molecule type" value="Genomic_DNA"/>
</dbReference>
<dbReference type="Proteomes" id="UP000241190">
    <property type="component" value="Unassembled WGS sequence"/>
</dbReference>
<sequence length="146" mass="16898">MSMDRYLVKSYSDNIAGTKIGIGKMMQLLEQYNNAVIVVPSIAKVDETMFTSVLGDKLSKQLIKNRSIITKGKIISLCEQKTLNDYTNYDVYLDLWGSNKSISEIESSRLCKAVILVIWLPQDFECWTEKYKPQVIYDDHFYFKMV</sequence>
<reference evidence="1 2" key="1">
    <citation type="submission" date="2018-03" db="EMBL/GenBank/DDBJ databases">
        <title>Whole genome sequencing of Histamine producing bacteria.</title>
        <authorList>
            <person name="Butler K."/>
        </authorList>
    </citation>
    <scope>NUCLEOTIDE SEQUENCE [LARGE SCALE GENOMIC DNA]</scope>
    <source>
        <strain evidence="1 2">ATCC 51761</strain>
    </source>
</reference>
<accession>A0ABX5GLS7</accession>
<gene>
    <name evidence="1" type="ORF">C9J52_20230</name>
</gene>
<proteinExistence type="predicted"/>
<organism evidence="1 2">
    <name type="scientific">Photobacterium iliopiscarium</name>
    <dbReference type="NCBI Taxonomy" id="56192"/>
    <lineage>
        <taxon>Bacteria</taxon>
        <taxon>Pseudomonadati</taxon>
        <taxon>Pseudomonadota</taxon>
        <taxon>Gammaproteobacteria</taxon>
        <taxon>Vibrionales</taxon>
        <taxon>Vibrionaceae</taxon>
        <taxon>Photobacterium</taxon>
    </lineage>
</organism>
<comment type="caution">
    <text evidence="1">The sequence shown here is derived from an EMBL/GenBank/DDBJ whole genome shotgun (WGS) entry which is preliminary data.</text>
</comment>
<evidence type="ECO:0008006" key="3">
    <source>
        <dbReference type="Google" id="ProtNLM"/>
    </source>
</evidence>
<dbReference type="RefSeq" id="WP_045038966.1">
    <property type="nucleotide sequence ID" value="NZ_JZSR01000082.1"/>
</dbReference>
<evidence type="ECO:0000313" key="2">
    <source>
        <dbReference type="Proteomes" id="UP000241190"/>
    </source>
</evidence>
<keyword evidence="2" id="KW-1185">Reference proteome</keyword>